<evidence type="ECO:0000313" key="1">
    <source>
        <dbReference type="EMBL" id="RBP74780.1"/>
    </source>
</evidence>
<accession>A0A366IS25</accession>
<dbReference type="InterPro" id="IPR014910">
    <property type="entry name" value="YdhR"/>
</dbReference>
<dbReference type="PANTHER" id="PTHR39169">
    <property type="match status" value="1"/>
</dbReference>
<dbReference type="GO" id="GO:0004497">
    <property type="term" value="F:monooxygenase activity"/>
    <property type="evidence" value="ECO:0007669"/>
    <property type="project" value="UniProtKB-KW"/>
</dbReference>
<dbReference type="RefSeq" id="WP_113902810.1">
    <property type="nucleotide sequence ID" value="NZ_QNSB01000001.1"/>
</dbReference>
<dbReference type="PANTHER" id="PTHR39169:SF1">
    <property type="entry name" value="MONOOXYGENASE YDHR-RELATED"/>
    <property type="match status" value="1"/>
</dbReference>
<dbReference type="AlphaFoldDB" id="A0A366IS25"/>
<dbReference type="InterPro" id="IPR011008">
    <property type="entry name" value="Dimeric_a/b-barrel"/>
</dbReference>
<keyword evidence="1" id="KW-0560">Oxidoreductase</keyword>
<dbReference type="EMBL" id="QNSB01000001">
    <property type="protein sequence ID" value="RBP74780.1"/>
    <property type="molecule type" value="Genomic_DNA"/>
</dbReference>
<gene>
    <name evidence="1" type="ORF">DFO65_101506</name>
</gene>
<name>A0A366IS25_9MICO</name>
<proteinExistence type="predicted"/>
<reference evidence="1 2" key="1">
    <citation type="submission" date="2018-06" db="EMBL/GenBank/DDBJ databases">
        <title>Freshwater and sediment microbial communities from various areas in North America, analyzing microbe dynamics in response to fracking.</title>
        <authorList>
            <person name="Lamendella R."/>
        </authorList>
    </citation>
    <scope>NUCLEOTIDE SEQUENCE [LARGE SCALE GENOMIC DNA]</scope>
    <source>
        <strain evidence="1 2">3b_TX</strain>
    </source>
</reference>
<dbReference type="Proteomes" id="UP000253509">
    <property type="component" value="Unassembled WGS sequence"/>
</dbReference>
<dbReference type="Gene3D" id="3.30.70.100">
    <property type="match status" value="1"/>
</dbReference>
<dbReference type="Pfam" id="PF08803">
    <property type="entry name" value="ydhR"/>
    <property type="match status" value="1"/>
</dbReference>
<protein>
    <submittedName>
        <fullName evidence="1">Putative monooxygenase ydhR</fullName>
    </submittedName>
</protein>
<sequence length="108" mass="12233">MKILQVDYRRELSSEDHGQAERMRAAATKIANVPGLLWKIWAFDDEARRAVSYYLFDTEEHARAWGEGPLRESLGSNPGVSDISTSYYEVDRELSAITRGPISEASLR</sequence>
<comment type="caution">
    <text evidence="1">The sequence shown here is derived from an EMBL/GenBank/DDBJ whole genome shotgun (WGS) entry which is preliminary data.</text>
</comment>
<dbReference type="SUPFAM" id="SSF54909">
    <property type="entry name" value="Dimeric alpha+beta barrel"/>
    <property type="match status" value="1"/>
</dbReference>
<organism evidence="1 2">
    <name type="scientific">Brevibacterium celere</name>
    <dbReference type="NCBI Taxonomy" id="225845"/>
    <lineage>
        <taxon>Bacteria</taxon>
        <taxon>Bacillati</taxon>
        <taxon>Actinomycetota</taxon>
        <taxon>Actinomycetes</taxon>
        <taxon>Micrococcales</taxon>
        <taxon>Brevibacteriaceae</taxon>
        <taxon>Brevibacterium</taxon>
    </lineage>
</organism>
<evidence type="ECO:0000313" key="2">
    <source>
        <dbReference type="Proteomes" id="UP000253509"/>
    </source>
</evidence>
<keyword evidence="2" id="KW-1185">Reference proteome</keyword>
<keyword evidence="1" id="KW-0503">Monooxygenase</keyword>